<dbReference type="InterPro" id="IPR011990">
    <property type="entry name" value="TPR-like_helical_dom_sf"/>
</dbReference>
<keyword evidence="3" id="KW-0677">Repeat</keyword>
<accession>A0AAJ0GTK7</accession>
<reference evidence="6" key="2">
    <citation type="submission" date="2023-06" db="EMBL/GenBank/DDBJ databases">
        <authorList>
            <consortium name="Lawrence Berkeley National Laboratory"/>
            <person name="Mondo S.J."/>
            <person name="Hensen N."/>
            <person name="Bonometti L."/>
            <person name="Westerberg I."/>
            <person name="Brannstrom I.O."/>
            <person name="Guillou S."/>
            <person name="Cros-Aarteil S."/>
            <person name="Calhoun S."/>
            <person name="Haridas S."/>
            <person name="Kuo A."/>
            <person name="Pangilinan J."/>
            <person name="Riley R."/>
            <person name="Labutti K."/>
            <person name="Andreopoulos B."/>
            <person name="Lipzen A."/>
            <person name="Chen C."/>
            <person name="Yanf M."/>
            <person name="Daum C."/>
            <person name="Ng V."/>
            <person name="Clum A."/>
            <person name="Steindorff A."/>
            <person name="Ohm R."/>
            <person name="Martin F."/>
            <person name="Silar P."/>
            <person name="Natvig D."/>
            <person name="Lalanne C."/>
            <person name="Gautier V."/>
            <person name="Ament-Velasquez S.L."/>
            <person name="Kruys A."/>
            <person name="Hutchinson M.I."/>
            <person name="Powell A.J."/>
            <person name="Barry K."/>
            <person name="Miller A.N."/>
            <person name="Grigoriev I.V."/>
            <person name="Debuchy R."/>
            <person name="Gladieux P."/>
            <person name="Thoren M.H."/>
            <person name="Johannesson H."/>
        </authorList>
    </citation>
    <scope>NUCLEOTIDE SEQUENCE</scope>
    <source>
        <strain evidence="6">CBS 333.67</strain>
    </source>
</reference>
<evidence type="ECO:0000256" key="3">
    <source>
        <dbReference type="ARBA" id="ARBA00022737"/>
    </source>
</evidence>
<proteinExistence type="predicted"/>
<feature type="compositionally biased region" description="Basic and acidic residues" evidence="5">
    <location>
        <begin position="1"/>
        <end position="16"/>
    </location>
</feature>
<dbReference type="AlphaFoldDB" id="A0AAJ0GTK7"/>
<dbReference type="Gene3D" id="1.25.40.10">
    <property type="entry name" value="Tetratricopeptide repeat domain"/>
    <property type="match status" value="2"/>
</dbReference>
<evidence type="ECO:0000256" key="5">
    <source>
        <dbReference type="SAM" id="MobiDB-lite"/>
    </source>
</evidence>
<reference evidence="6" key="1">
    <citation type="journal article" date="2023" name="Mol. Phylogenet. Evol.">
        <title>Genome-scale phylogeny and comparative genomics of the fungal order Sordariales.</title>
        <authorList>
            <person name="Hensen N."/>
            <person name="Bonometti L."/>
            <person name="Westerberg I."/>
            <person name="Brannstrom I.O."/>
            <person name="Guillou S."/>
            <person name="Cros-Aarteil S."/>
            <person name="Calhoun S."/>
            <person name="Haridas S."/>
            <person name="Kuo A."/>
            <person name="Mondo S."/>
            <person name="Pangilinan J."/>
            <person name="Riley R."/>
            <person name="LaButti K."/>
            <person name="Andreopoulos B."/>
            <person name="Lipzen A."/>
            <person name="Chen C."/>
            <person name="Yan M."/>
            <person name="Daum C."/>
            <person name="Ng V."/>
            <person name="Clum A."/>
            <person name="Steindorff A."/>
            <person name="Ohm R.A."/>
            <person name="Martin F."/>
            <person name="Silar P."/>
            <person name="Natvig D.O."/>
            <person name="Lalanne C."/>
            <person name="Gautier V."/>
            <person name="Ament-Velasquez S.L."/>
            <person name="Kruys A."/>
            <person name="Hutchinson M.I."/>
            <person name="Powell A.J."/>
            <person name="Barry K."/>
            <person name="Miller A.N."/>
            <person name="Grigoriev I.V."/>
            <person name="Debuchy R."/>
            <person name="Gladieux P."/>
            <person name="Hiltunen Thoren M."/>
            <person name="Johannesson H."/>
        </authorList>
    </citation>
    <scope>NUCLEOTIDE SEQUENCE</scope>
    <source>
        <strain evidence="6">CBS 333.67</strain>
    </source>
</reference>
<evidence type="ECO:0000313" key="7">
    <source>
        <dbReference type="Proteomes" id="UP001273166"/>
    </source>
</evidence>
<keyword evidence="2" id="KW-0963">Cytoplasm</keyword>
<comment type="subcellular location">
    <subcellularLocation>
        <location evidence="1">Cytoplasm</location>
    </subcellularLocation>
</comment>
<evidence type="ECO:0000256" key="1">
    <source>
        <dbReference type="ARBA" id="ARBA00004496"/>
    </source>
</evidence>
<dbReference type="SUPFAM" id="SSF48452">
    <property type="entry name" value="TPR-like"/>
    <property type="match status" value="2"/>
</dbReference>
<dbReference type="GO" id="GO:0005737">
    <property type="term" value="C:cytoplasm"/>
    <property type="evidence" value="ECO:0007669"/>
    <property type="project" value="UniProtKB-SubCell"/>
</dbReference>
<sequence length="697" mass="77401">MNEIGRKTPSRRETRSSRSGPPGGLRILAHGRPGAVQVRDVSGRIRWLDGGAFGNVVTWVIGLPGFEEELAKAVDEAVGWEESGNLNRALPSWKKVLELLMGPGSSHMDRQKRFMALTKLAVLSSQLNRTDEAISYWCDALELSEKLYGIHSINNFNIINSIAVIFDERGDYGQAAPLYRRSLAGRLRIRGPDHADTLMSMQELGMANWRLNRATAARKLLEKACLGYENLRPRDDGKMVFMVLLNLASVYGSLGMKTSAEALLLNGIPRMRAALGLQDKVLAYALGSYLQQRQGTALPPTILDTIQAVRQKSDSEHWAVVAEALAAFHCQNRRYRDGLRLYQEVIQRHHQQHQVPNDPRLVKTIHAVAHCHELLGELVEAEAACRKWASLVAPGTPTHAFATQSLDKIRRRLDNISTERQKWDLPPYTSPSTLPAPRPCAVCKNHTNQLCPDCQIFPLCPISDSPSCTEKHKSCSQCVPSLLPSESQTALLDPAFPAPDLAARFQTLFAGDEHLRHTFLSGNPSTSTQPPRLITTQALFVAIRPRCIATVRLPKRRDRLVSFWFNTRCNADVRIRWRSGGPWGVDAAMVCGGGGWKDLRGAAGMGMMYLYPSDDDYWLLVAPGEETLGKARQERAHVFPDEDGGKGGLTAEGVPDREMLEWLQLVDGDDDGEWNRNSGGGLGLKLELVLVMMEWEC</sequence>
<dbReference type="GO" id="GO:0007018">
    <property type="term" value="P:microtubule-based movement"/>
    <property type="evidence" value="ECO:0007669"/>
    <property type="project" value="TreeGrafter"/>
</dbReference>
<comment type="caution">
    <text evidence="6">The sequence shown here is derived from an EMBL/GenBank/DDBJ whole genome shotgun (WGS) entry which is preliminary data.</text>
</comment>
<dbReference type="InterPro" id="IPR002151">
    <property type="entry name" value="Kinesin_light"/>
</dbReference>
<name>A0AAJ0GTK7_9PEZI</name>
<evidence type="ECO:0000313" key="6">
    <source>
        <dbReference type="EMBL" id="KAK3305923.1"/>
    </source>
</evidence>
<feature type="region of interest" description="Disordered" evidence="5">
    <location>
        <begin position="1"/>
        <end position="29"/>
    </location>
</feature>
<evidence type="ECO:0000256" key="2">
    <source>
        <dbReference type="ARBA" id="ARBA00022490"/>
    </source>
</evidence>
<dbReference type="GeneID" id="87888219"/>
<keyword evidence="4" id="KW-0802">TPR repeat</keyword>
<dbReference type="GO" id="GO:0019894">
    <property type="term" value="F:kinesin binding"/>
    <property type="evidence" value="ECO:0007669"/>
    <property type="project" value="TreeGrafter"/>
</dbReference>
<protein>
    <submittedName>
        <fullName evidence="6">Uncharacterized protein</fullName>
    </submittedName>
</protein>
<gene>
    <name evidence="6" type="ORF">B0T15DRAFT_533865</name>
</gene>
<dbReference type="GO" id="GO:0005871">
    <property type="term" value="C:kinesin complex"/>
    <property type="evidence" value="ECO:0007669"/>
    <property type="project" value="InterPro"/>
</dbReference>
<dbReference type="RefSeq" id="XP_062721703.1">
    <property type="nucleotide sequence ID" value="XM_062869390.1"/>
</dbReference>
<evidence type="ECO:0000256" key="4">
    <source>
        <dbReference type="ARBA" id="ARBA00022803"/>
    </source>
</evidence>
<dbReference type="Pfam" id="PF13374">
    <property type="entry name" value="TPR_10"/>
    <property type="match status" value="1"/>
</dbReference>
<dbReference type="Proteomes" id="UP001273166">
    <property type="component" value="Unassembled WGS sequence"/>
</dbReference>
<dbReference type="EMBL" id="JAUDZG010000004">
    <property type="protein sequence ID" value="KAK3305923.1"/>
    <property type="molecule type" value="Genomic_DNA"/>
</dbReference>
<organism evidence="6 7">
    <name type="scientific">Chaetomium strumarium</name>
    <dbReference type="NCBI Taxonomy" id="1170767"/>
    <lineage>
        <taxon>Eukaryota</taxon>
        <taxon>Fungi</taxon>
        <taxon>Dikarya</taxon>
        <taxon>Ascomycota</taxon>
        <taxon>Pezizomycotina</taxon>
        <taxon>Sordariomycetes</taxon>
        <taxon>Sordariomycetidae</taxon>
        <taxon>Sordariales</taxon>
        <taxon>Chaetomiaceae</taxon>
        <taxon>Chaetomium</taxon>
    </lineage>
</organism>
<keyword evidence="7" id="KW-1185">Reference proteome</keyword>
<dbReference type="PANTHER" id="PTHR45783:SF3">
    <property type="entry name" value="KINESIN LIGHT CHAIN"/>
    <property type="match status" value="1"/>
</dbReference>
<dbReference type="PANTHER" id="PTHR45783">
    <property type="entry name" value="KINESIN LIGHT CHAIN"/>
    <property type="match status" value="1"/>
</dbReference>
<dbReference type="Pfam" id="PF13424">
    <property type="entry name" value="TPR_12"/>
    <property type="match status" value="1"/>
</dbReference>